<reference evidence="1 2" key="1">
    <citation type="submission" date="2024-02" db="EMBL/GenBank/DDBJ databases">
        <authorList>
            <person name="Chen Y."/>
            <person name="Shah S."/>
            <person name="Dougan E. K."/>
            <person name="Thang M."/>
            <person name="Chan C."/>
        </authorList>
    </citation>
    <scope>NUCLEOTIDE SEQUENCE [LARGE SCALE GENOMIC DNA]</scope>
</reference>
<dbReference type="EMBL" id="CAXAMM010008513">
    <property type="protein sequence ID" value="CAK9017536.1"/>
    <property type="molecule type" value="Genomic_DNA"/>
</dbReference>
<comment type="caution">
    <text evidence="1">The sequence shown here is derived from an EMBL/GenBank/DDBJ whole genome shotgun (WGS) entry which is preliminary data.</text>
</comment>
<protein>
    <submittedName>
        <fullName evidence="1">Uncharacterized protein</fullName>
    </submittedName>
</protein>
<evidence type="ECO:0000313" key="2">
    <source>
        <dbReference type="Proteomes" id="UP001642464"/>
    </source>
</evidence>
<organism evidence="1 2">
    <name type="scientific">Durusdinium trenchii</name>
    <dbReference type="NCBI Taxonomy" id="1381693"/>
    <lineage>
        <taxon>Eukaryota</taxon>
        <taxon>Sar</taxon>
        <taxon>Alveolata</taxon>
        <taxon>Dinophyceae</taxon>
        <taxon>Suessiales</taxon>
        <taxon>Symbiodiniaceae</taxon>
        <taxon>Durusdinium</taxon>
    </lineage>
</organism>
<keyword evidence="2" id="KW-1185">Reference proteome</keyword>
<evidence type="ECO:0000313" key="1">
    <source>
        <dbReference type="EMBL" id="CAK9017536.1"/>
    </source>
</evidence>
<sequence>MVLGTGIAVDFGQGIGYYVGIFAFLLFFFSLWNSIMAFTFLGPALVTAFHEPTGWNLTKVGLALIFPHVAVGLIMPTVLGGIGLGLLTLWPHVFACYRINRKRAAKPRPPPEPDPGGVDHDSLRIAGGHGHGDTPTPAGPIVVEATVVGVETTEVSHQTNEISNEPVPAAEVHVVAVAEKKELF</sequence>
<gene>
    <name evidence="1" type="ORF">SCF082_LOCUS13681</name>
</gene>
<proteinExistence type="predicted"/>
<dbReference type="Proteomes" id="UP001642464">
    <property type="component" value="Unassembled WGS sequence"/>
</dbReference>
<name>A0ABP0JSV3_9DINO</name>
<accession>A0ABP0JSV3</accession>